<feature type="domain" description="Haemin-degrading HemS/ChuX" evidence="1">
    <location>
        <begin position="210"/>
        <end position="341"/>
    </location>
</feature>
<evidence type="ECO:0000313" key="3">
    <source>
        <dbReference type="Proteomes" id="UP001165542"/>
    </source>
</evidence>
<evidence type="ECO:0000259" key="1">
    <source>
        <dbReference type="Pfam" id="PF05171"/>
    </source>
</evidence>
<proteinExistence type="predicted"/>
<reference evidence="2" key="1">
    <citation type="submission" date="2021-11" db="EMBL/GenBank/DDBJ databases">
        <title>Halomonas sp., isolated from a coastal aquaculture zone in Dongshan Bay.</title>
        <authorList>
            <person name="Lin W."/>
        </authorList>
    </citation>
    <scope>NUCLEOTIDE SEQUENCE</scope>
    <source>
        <strain evidence="2">Yzlin-01</strain>
    </source>
</reference>
<keyword evidence="3" id="KW-1185">Reference proteome</keyword>
<organism evidence="2 3">
    <name type="scientific">Halomonas dongshanensis</name>
    <dbReference type="NCBI Taxonomy" id="2890835"/>
    <lineage>
        <taxon>Bacteria</taxon>
        <taxon>Pseudomonadati</taxon>
        <taxon>Pseudomonadota</taxon>
        <taxon>Gammaproteobacteria</taxon>
        <taxon>Oceanospirillales</taxon>
        <taxon>Halomonadaceae</taxon>
        <taxon>Halomonas</taxon>
    </lineage>
</organism>
<dbReference type="Gene3D" id="3.40.1570.10">
    <property type="entry name" value="HemS/ChuS/ChuX like domains"/>
    <property type="match status" value="2"/>
</dbReference>
<sequence length="348" mass="38665">MTCTLQQTAIQEAIDAGRSARPRLPVISIAQRLDISEGELQAARLGRDVWTLPLSPHALAACFAGLGRVKSMTRSSLAVLEQQGDYPELRGGECSGLLLDPGGLDLRLLYGYWHWACLIRDAIGDGDEWRWSVQIFDRHGRAVHKCFALESPLPRAWGYLAAQGTLDAPAFTQMAPILPRPLPEVPSLADEWAAMKDVHHFFGLLKRHRLERQEAHTLMQGRFTHALAPQAIETLLTQASQQALPLMLFVASPGCVHIHTGALPLPQRTPGWLSLFGERFTLHLDDAAIARAWIVEKPNRDGGVTSVEAFDEYGELVLQIYAERQEGQRERAAWRHLLSTLRTCEAVA</sequence>
<protein>
    <submittedName>
        <fullName evidence="2">Heme degradation protein</fullName>
    </submittedName>
</protein>
<accession>A0ABT2E9C7</accession>
<dbReference type="SUPFAM" id="SSF144064">
    <property type="entry name" value="Heme iron utilization protein-like"/>
    <property type="match status" value="1"/>
</dbReference>
<dbReference type="Pfam" id="PF05171">
    <property type="entry name" value="HemS"/>
    <property type="match status" value="2"/>
</dbReference>
<comment type="caution">
    <text evidence="2">The sequence shown here is derived from an EMBL/GenBank/DDBJ whole genome shotgun (WGS) entry which is preliminary data.</text>
</comment>
<gene>
    <name evidence="2" type="ORF">LLY24_02470</name>
</gene>
<evidence type="ECO:0000313" key="2">
    <source>
        <dbReference type="EMBL" id="MCS2608185.1"/>
    </source>
</evidence>
<dbReference type="EMBL" id="JAJISC010000001">
    <property type="protein sequence ID" value="MCS2608185.1"/>
    <property type="molecule type" value="Genomic_DNA"/>
</dbReference>
<dbReference type="Proteomes" id="UP001165542">
    <property type="component" value="Unassembled WGS sequence"/>
</dbReference>
<dbReference type="RefSeq" id="WP_259034677.1">
    <property type="nucleotide sequence ID" value="NZ_JAJISC010000001.1"/>
</dbReference>
<dbReference type="InterPro" id="IPR007845">
    <property type="entry name" value="HemS/ChuX_dom"/>
</dbReference>
<dbReference type="InterPro" id="IPR053733">
    <property type="entry name" value="Heme_Transport_Util_sf"/>
</dbReference>
<name>A0ABT2E9C7_9GAMM</name>
<dbReference type="CDD" id="cd16831">
    <property type="entry name" value="HemS-like_C"/>
    <property type="match status" value="1"/>
</dbReference>
<feature type="domain" description="Haemin-degrading HemS/ChuX" evidence="1">
    <location>
        <begin position="35"/>
        <end position="161"/>
    </location>
</feature>